<dbReference type="SUPFAM" id="SSF48008">
    <property type="entry name" value="GntR ligand-binding domain-like"/>
    <property type="match status" value="1"/>
</dbReference>
<dbReference type="InterPro" id="IPR036388">
    <property type="entry name" value="WH-like_DNA-bd_sf"/>
</dbReference>
<dbReference type="PANTHER" id="PTHR43537:SF41">
    <property type="entry name" value="TRANSCRIPTIONAL REGULATORY PROTEIN"/>
    <property type="match status" value="1"/>
</dbReference>
<dbReference type="Proteomes" id="UP001143370">
    <property type="component" value="Unassembled WGS sequence"/>
</dbReference>
<dbReference type="SMART" id="SM00895">
    <property type="entry name" value="FCD"/>
    <property type="match status" value="1"/>
</dbReference>
<dbReference type="GO" id="GO:0003700">
    <property type="term" value="F:DNA-binding transcription factor activity"/>
    <property type="evidence" value="ECO:0007669"/>
    <property type="project" value="InterPro"/>
</dbReference>
<keyword evidence="2" id="KW-0238">DNA-binding</keyword>
<comment type="caution">
    <text evidence="5">The sequence shown here is derived from an EMBL/GenBank/DDBJ whole genome shotgun (WGS) entry which is preliminary data.</text>
</comment>
<protein>
    <submittedName>
        <fullName evidence="5">Transcriptional regulator</fullName>
    </submittedName>
</protein>
<reference evidence="5" key="2">
    <citation type="submission" date="2023-01" db="EMBL/GenBank/DDBJ databases">
        <authorList>
            <person name="Sun Q."/>
            <person name="Evtushenko L."/>
        </authorList>
    </citation>
    <scope>NUCLEOTIDE SEQUENCE</scope>
    <source>
        <strain evidence="5">VKM B-2484</strain>
    </source>
</reference>
<evidence type="ECO:0000256" key="2">
    <source>
        <dbReference type="ARBA" id="ARBA00023125"/>
    </source>
</evidence>
<dbReference type="InterPro" id="IPR000524">
    <property type="entry name" value="Tscrpt_reg_HTH_GntR"/>
</dbReference>
<dbReference type="CDD" id="cd07377">
    <property type="entry name" value="WHTH_GntR"/>
    <property type="match status" value="1"/>
</dbReference>
<dbReference type="Gene3D" id="1.20.120.530">
    <property type="entry name" value="GntR ligand-binding domain-like"/>
    <property type="match status" value="1"/>
</dbReference>
<dbReference type="EMBL" id="BSFJ01000027">
    <property type="protein sequence ID" value="GLK73511.1"/>
    <property type="molecule type" value="Genomic_DNA"/>
</dbReference>
<dbReference type="AlphaFoldDB" id="A0A9W6N0T3"/>
<gene>
    <name evidence="5" type="ORF">GCM10017643_36280</name>
</gene>
<evidence type="ECO:0000256" key="1">
    <source>
        <dbReference type="ARBA" id="ARBA00023015"/>
    </source>
</evidence>
<keyword evidence="1" id="KW-0805">Transcription regulation</keyword>
<evidence type="ECO:0000256" key="3">
    <source>
        <dbReference type="ARBA" id="ARBA00023163"/>
    </source>
</evidence>
<dbReference type="InterPro" id="IPR011711">
    <property type="entry name" value="GntR_C"/>
</dbReference>
<dbReference type="PROSITE" id="PS50949">
    <property type="entry name" value="HTH_GNTR"/>
    <property type="match status" value="1"/>
</dbReference>
<dbReference type="SUPFAM" id="SSF46785">
    <property type="entry name" value="Winged helix' DNA-binding domain"/>
    <property type="match status" value="1"/>
</dbReference>
<dbReference type="InterPro" id="IPR008920">
    <property type="entry name" value="TF_FadR/GntR_C"/>
</dbReference>
<proteinExistence type="predicted"/>
<dbReference type="SMART" id="SM00345">
    <property type="entry name" value="HTH_GNTR"/>
    <property type="match status" value="1"/>
</dbReference>
<organism evidence="5 6">
    <name type="scientific">Ancylobacter dichloromethanicus</name>
    <dbReference type="NCBI Taxonomy" id="518825"/>
    <lineage>
        <taxon>Bacteria</taxon>
        <taxon>Pseudomonadati</taxon>
        <taxon>Pseudomonadota</taxon>
        <taxon>Alphaproteobacteria</taxon>
        <taxon>Hyphomicrobiales</taxon>
        <taxon>Xanthobacteraceae</taxon>
        <taxon>Ancylobacter</taxon>
    </lineage>
</organism>
<accession>A0A9W6N0T3</accession>
<feature type="domain" description="HTH gntR-type" evidence="4">
    <location>
        <begin position="8"/>
        <end position="75"/>
    </location>
</feature>
<dbReference type="Gene3D" id="1.10.10.10">
    <property type="entry name" value="Winged helix-like DNA-binding domain superfamily/Winged helix DNA-binding domain"/>
    <property type="match status" value="1"/>
</dbReference>
<evidence type="ECO:0000313" key="5">
    <source>
        <dbReference type="EMBL" id="GLK73511.1"/>
    </source>
</evidence>
<dbReference type="InterPro" id="IPR036390">
    <property type="entry name" value="WH_DNA-bd_sf"/>
</dbReference>
<dbReference type="Pfam" id="PF00392">
    <property type="entry name" value="GntR"/>
    <property type="match status" value="1"/>
</dbReference>
<evidence type="ECO:0000313" key="6">
    <source>
        <dbReference type="Proteomes" id="UP001143370"/>
    </source>
</evidence>
<reference evidence="5" key="1">
    <citation type="journal article" date="2014" name="Int. J. Syst. Evol. Microbiol.">
        <title>Complete genome sequence of Corynebacterium casei LMG S-19264T (=DSM 44701T), isolated from a smear-ripened cheese.</title>
        <authorList>
            <consortium name="US DOE Joint Genome Institute (JGI-PGF)"/>
            <person name="Walter F."/>
            <person name="Albersmeier A."/>
            <person name="Kalinowski J."/>
            <person name="Ruckert C."/>
        </authorList>
    </citation>
    <scope>NUCLEOTIDE SEQUENCE</scope>
    <source>
        <strain evidence="5">VKM B-2484</strain>
    </source>
</reference>
<keyword evidence="3" id="KW-0804">Transcription</keyword>
<dbReference type="PANTHER" id="PTHR43537">
    <property type="entry name" value="TRANSCRIPTIONAL REGULATOR, GNTR FAMILY"/>
    <property type="match status" value="1"/>
</dbReference>
<dbReference type="RefSeq" id="WP_213376198.1">
    <property type="nucleotide sequence ID" value="NZ_BSFJ01000027.1"/>
</dbReference>
<dbReference type="GO" id="GO:0003677">
    <property type="term" value="F:DNA binding"/>
    <property type="evidence" value="ECO:0007669"/>
    <property type="project" value="UniProtKB-KW"/>
</dbReference>
<dbReference type="Pfam" id="PF07729">
    <property type="entry name" value="FCD"/>
    <property type="match status" value="1"/>
</dbReference>
<sequence>MNPLLKHRTLSAAVLDQLRKAILDGTYPAGAQLRQDALAEAFRVSRIPIREALFQLDAEGLVRFVPQKGAVVAELSTEEISDVFELRRLLEPRLLARSIPSLDAGDFARLDALHAQMVAATAANDLGRWGQINADFHMALYARAGLPRSLTIVHGLLQASDRYTRVHLGDVAGMGIAGMQRAVSEHAALADLSRAGDIAAACGFLDQHILTVHEDLLRELERSQREAMT</sequence>
<keyword evidence="6" id="KW-1185">Reference proteome</keyword>
<name>A0A9W6N0T3_9HYPH</name>
<evidence type="ECO:0000259" key="4">
    <source>
        <dbReference type="PROSITE" id="PS50949"/>
    </source>
</evidence>